<accession>A0A9X1SS63</accession>
<feature type="compositionally biased region" description="Low complexity" evidence="1">
    <location>
        <begin position="64"/>
        <end position="78"/>
    </location>
</feature>
<dbReference type="Pfam" id="PF00652">
    <property type="entry name" value="Ricin_B_lectin"/>
    <property type="match status" value="1"/>
</dbReference>
<dbReference type="Proteomes" id="UP001138997">
    <property type="component" value="Unassembled WGS sequence"/>
</dbReference>
<evidence type="ECO:0000259" key="2">
    <source>
        <dbReference type="SMART" id="SM00458"/>
    </source>
</evidence>
<dbReference type="PROSITE" id="PS50231">
    <property type="entry name" value="RICIN_B_LECTIN"/>
    <property type="match status" value="1"/>
</dbReference>
<dbReference type="SMART" id="SM00458">
    <property type="entry name" value="RICIN"/>
    <property type="match status" value="1"/>
</dbReference>
<dbReference type="AlphaFoldDB" id="A0A9X1SS63"/>
<organism evidence="3 4">
    <name type="scientific">Kineosporia babensis</name>
    <dbReference type="NCBI Taxonomy" id="499548"/>
    <lineage>
        <taxon>Bacteria</taxon>
        <taxon>Bacillati</taxon>
        <taxon>Actinomycetota</taxon>
        <taxon>Actinomycetes</taxon>
        <taxon>Kineosporiales</taxon>
        <taxon>Kineosporiaceae</taxon>
        <taxon>Kineosporia</taxon>
    </lineage>
</organism>
<gene>
    <name evidence="3" type="ORF">LR394_05125</name>
</gene>
<feature type="region of interest" description="Disordered" evidence="1">
    <location>
        <begin position="44"/>
        <end position="117"/>
    </location>
</feature>
<dbReference type="CDD" id="cd00161">
    <property type="entry name" value="beta-trefoil_Ricin-like"/>
    <property type="match status" value="1"/>
</dbReference>
<dbReference type="Gene3D" id="2.80.10.50">
    <property type="match status" value="2"/>
</dbReference>
<dbReference type="RefSeq" id="WP_231439195.1">
    <property type="nucleotide sequence ID" value="NZ_JAJOMB010000002.1"/>
</dbReference>
<evidence type="ECO:0000313" key="3">
    <source>
        <dbReference type="EMBL" id="MCD5310269.1"/>
    </source>
</evidence>
<evidence type="ECO:0000313" key="4">
    <source>
        <dbReference type="Proteomes" id="UP001138997"/>
    </source>
</evidence>
<feature type="domain" description="Ricin B lectin" evidence="2">
    <location>
        <begin position="124"/>
        <end position="269"/>
    </location>
</feature>
<evidence type="ECO:0000256" key="1">
    <source>
        <dbReference type="SAM" id="MobiDB-lite"/>
    </source>
</evidence>
<proteinExistence type="predicted"/>
<name>A0A9X1SS63_9ACTN</name>
<reference evidence="3" key="1">
    <citation type="submission" date="2021-11" db="EMBL/GenBank/DDBJ databases">
        <title>Streptomyces corallinus and Kineosporia corallina sp. nov., two new coral-derived marine actinobacteria.</title>
        <authorList>
            <person name="Buangrab K."/>
            <person name="Sutthacheep M."/>
            <person name="Yeemin T."/>
            <person name="Harunari E."/>
            <person name="Igarashi Y."/>
            <person name="Sripreechasak P."/>
            <person name="Kanchanasin P."/>
            <person name="Tanasupawat S."/>
            <person name="Phongsopitanun W."/>
        </authorList>
    </citation>
    <scope>NUCLEOTIDE SEQUENCE</scope>
    <source>
        <strain evidence="3">JCM 31032</strain>
    </source>
</reference>
<dbReference type="EMBL" id="JAJOMB010000002">
    <property type="protein sequence ID" value="MCD5310269.1"/>
    <property type="molecule type" value="Genomic_DNA"/>
</dbReference>
<protein>
    <submittedName>
        <fullName evidence="3">Ricin-type beta-trefoil lectin domain protein</fullName>
    </submittedName>
</protein>
<keyword evidence="4" id="KW-1185">Reference proteome</keyword>
<dbReference type="InterPro" id="IPR000772">
    <property type="entry name" value="Ricin_B_lectin"/>
</dbReference>
<feature type="compositionally biased region" description="Polar residues" evidence="1">
    <location>
        <begin position="86"/>
        <end position="98"/>
    </location>
</feature>
<comment type="caution">
    <text evidence="3">The sequence shown here is derived from an EMBL/GenBank/DDBJ whole genome shotgun (WGS) entry which is preliminary data.</text>
</comment>
<dbReference type="SUPFAM" id="SSF50370">
    <property type="entry name" value="Ricin B-like lectins"/>
    <property type="match status" value="1"/>
</dbReference>
<dbReference type="InterPro" id="IPR035992">
    <property type="entry name" value="Ricin_B-like_lectins"/>
</dbReference>
<sequence>MRVLKAIVSPPGHRRGPLLIGLGLATVVGAGTLTALALNVDDSDDRPAQRTAAPAGSVLPLPTPTDLAPTTPAITATPISEKTKATRATSQPETSTVTEKAKAEPSQTATSAKVKKQKAGPVITGPFLVRNEGTGMCLDLPFYEGAEPGTQVQLWECHSPALNGEDDNHEYEKLQFGSEFLLRNVRAKQCLDVYGNEGANPGEAVLTYQCVVGDADNLMFRKKSVSGGMQIIHAKSDLCLDVAPDNPGNGQMTQLSTCSSTPNQIWTLL</sequence>